<dbReference type="GO" id="GO:0042973">
    <property type="term" value="F:glucan endo-1,3-beta-D-glucosidase activity"/>
    <property type="evidence" value="ECO:0007669"/>
    <property type="project" value="TreeGrafter"/>
</dbReference>
<feature type="compositionally biased region" description="Polar residues" evidence="4">
    <location>
        <begin position="116"/>
        <end position="151"/>
    </location>
</feature>
<dbReference type="GO" id="GO:0071555">
    <property type="term" value="P:cell wall organization"/>
    <property type="evidence" value="ECO:0007669"/>
    <property type="project" value="TreeGrafter"/>
</dbReference>
<evidence type="ECO:0000256" key="5">
    <source>
        <dbReference type="SAM" id="SignalP"/>
    </source>
</evidence>
<proteinExistence type="inferred from homology"/>
<name>A0A6A6BMT8_9PEZI</name>
<evidence type="ECO:0000256" key="2">
    <source>
        <dbReference type="ARBA" id="ARBA00008773"/>
    </source>
</evidence>
<accession>A0A6A6BMT8</accession>
<dbReference type="AlphaFoldDB" id="A0A6A6BMT8"/>
<evidence type="ECO:0000256" key="4">
    <source>
        <dbReference type="SAM" id="MobiDB-lite"/>
    </source>
</evidence>
<sequence>MKTGFFSLAAASLLGMVAARPYHTHDLAERALVTAVEVVTVTTPAVVVHVQGTKTWTVTNQVQEAAATTTQFVTTTVPVASVPTPSSSAVKHTSTVAVPTSADVTPVANPGPSSDAGASTTKAKPTSQPVASPKPQSSVVEQASSKTSVPQESAAPKPAPPDTDAAAASSGGFGISYNPYSADGTCKSSAQVSSDIDKLTDYGLIRIYGTDCNQLDTVIPAVQEHPGMKLFLGINNIDTATSEASMVVSAAKKYLNGNWGTIDTVSVGNEAVTNGMATVSGVVSAINSVRSTLRDAGYKGPVVTVETVGAIIDTADGSGLELCKASDYTAANCHAFFDTSGYYSSGNRAGDFVEMQHQRLVKACGNSRTVITESGWPHGSSMALTEFGTDAAIPDEQNHVAAIKSLRKAFQSNPEDLVLFSAFDDRWKKDNAGTKGAEGYWGINH</sequence>
<evidence type="ECO:0000313" key="7">
    <source>
        <dbReference type="Proteomes" id="UP000799438"/>
    </source>
</evidence>
<organism evidence="6 7">
    <name type="scientific">Aplosporella prunicola CBS 121167</name>
    <dbReference type="NCBI Taxonomy" id="1176127"/>
    <lineage>
        <taxon>Eukaryota</taxon>
        <taxon>Fungi</taxon>
        <taxon>Dikarya</taxon>
        <taxon>Ascomycota</taxon>
        <taxon>Pezizomycotina</taxon>
        <taxon>Dothideomycetes</taxon>
        <taxon>Dothideomycetes incertae sedis</taxon>
        <taxon>Botryosphaeriales</taxon>
        <taxon>Aplosporellaceae</taxon>
        <taxon>Aplosporella</taxon>
    </lineage>
</organism>
<dbReference type="PANTHER" id="PTHR16631:SF14">
    <property type="entry name" value="FAMILY 17 GLUCOSIDASE SCW10-RELATED"/>
    <property type="match status" value="1"/>
</dbReference>
<dbReference type="PANTHER" id="PTHR16631">
    <property type="entry name" value="GLUCAN 1,3-BETA-GLUCOSIDASE"/>
    <property type="match status" value="1"/>
</dbReference>
<dbReference type="GO" id="GO:0009277">
    <property type="term" value="C:fungal-type cell wall"/>
    <property type="evidence" value="ECO:0007669"/>
    <property type="project" value="TreeGrafter"/>
</dbReference>
<comment type="subcellular location">
    <subcellularLocation>
        <location evidence="1">Cell envelope</location>
    </subcellularLocation>
</comment>
<keyword evidence="5" id="KW-0732">Signal</keyword>
<evidence type="ECO:0000256" key="1">
    <source>
        <dbReference type="ARBA" id="ARBA00004196"/>
    </source>
</evidence>
<dbReference type="InterPro" id="IPR050732">
    <property type="entry name" value="Beta-glucan_modifiers"/>
</dbReference>
<dbReference type="GeneID" id="54300483"/>
<keyword evidence="3 6" id="KW-0378">Hydrolase</keyword>
<evidence type="ECO:0000256" key="3">
    <source>
        <dbReference type="ARBA" id="ARBA00022801"/>
    </source>
</evidence>
<protein>
    <submittedName>
        <fullName evidence="6">Glycoside hydrolase family 17 protein</fullName>
    </submittedName>
</protein>
<dbReference type="EMBL" id="ML995479">
    <property type="protein sequence ID" value="KAF2144723.1"/>
    <property type="molecule type" value="Genomic_DNA"/>
</dbReference>
<dbReference type="InterPro" id="IPR017853">
    <property type="entry name" value="GH"/>
</dbReference>
<feature type="region of interest" description="Disordered" evidence="4">
    <location>
        <begin position="101"/>
        <end position="170"/>
    </location>
</feature>
<dbReference type="GO" id="GO:0005576">
    <property type="term" value="C:extracellular region"/>
    <property type="evidence" value="ECO:0007669"/>
    <property type="project" value="TreeGrafter"/>
</dbReference>
<feature type="chain" id="PRO_5025411943" evidence="5">
    <location>
        <begin position="20"/>
        <end position="445"/>
    </location>
</feature>
<dbReference type="Proteomes" id="UP000799438">
    <property type="component" value="Unassembled WGS sequence"/>
</dbReference>
<dbReference type="OrthoDB" id="941679at2759"/>
<reference evidence="6" key="1">
    <citation type="journal article" date="2020" name="Stud. Mycol.">
        <title>101 Dothideomycetes genomes: a test case for predicting lifestyles and emergence of pathogens.</title>
        <authorList>
            <person name="Haridas S."/>
            <person name="Albert R."/>
            <person name="Binder M."/>
            <person name="Bloem J."/>
            <person name="Labutti K."/>
            <person name="Salamov A."/>
            <person name="Andreopoulos B."/>
            <person name="Baker S."/>
            <person name="Barry K."/>
            <person name="Bills G."/>
            <person name="Bluhm B."/>
            <person name="Cannon C."/>
            <person name="Castanera R."/>
            <person name="Culley D."/>
            <person name="Daum C."/>
            <person name="Ezra D."/>
            <person name="Gonzalez J."/>
            <person name="Henrissat B."/>
            <person name="Kuo A."/>
            <person name="Liang C."/>
            <person name="Lipzen A."/>
            <person name="Lutzoni F."/>
            <person name="Magnuson J."/>
            <person name="Mondo S."/>
            <person name="Nolan M."/>
            <person name="Ohm R."/>
            <person name="Pangilinan J."/>
            <person name="Park H.-J."/>
            <person name="Ramirez L."/>
            <person name="Alfaro M."/>
            <person name="Sun H."/>
            <person name="Tritt A."/>
            <person name="Yoshinaga Y."/>
            <person name="Zwiers L.-H."/>
            <person name="Turgeon B."/>
            <person name="Goodwin S."/>
            <person name="Spatafora J."/>
            <person name="Crous P."/>
            <person name="Grigoriev I."/>
        </authorList>
    </citation>
    <scope>NUCLEOTIDE SEQUENCE</scope>
    <source>
        <strain evidence="6">CBS 121167</strain>
    </source>
</reference>
<evidence type="ECO:0000313" key="6">
    <source>
        <dbReference type="EMBL" id="KAF2144723.1"/>
    </source>
</evidence>
<dbReference type="SUPFAM" id="SSF51445">
    <property type="entry name" value="(Trans)glycosidases"/>
    <property type="match status" value="1"/>
</dbReference>
<gene>
    <name evidence="6" type="ORF">K452DRAFT_306502</name>
</gene>
<comment type="similarity">
    <text evidence="2">Belongs to the glycosyl hydrolase 17 family.</text>
</comment>
<keyword evidence="7" id="KW-1185">Reference proteome</keyword>
<dbReference type="Gene3D" id="3.20.20.80">
    <property type="entry name" value="Glycosidases"/>
    <property type="match status" value="2"/>
</dbReference>
<feature type="signal peptide" evidence="5">
    <location>
        <begin position="1"/>
        <end position="19"/>
    </location>
</feature>
<dbReference type="RefSeq" id="XP_033400435.1">
    <property type="nucleotide sequence ID" value="XM_033542986.1"/>
</dbReference>
<dbReference type="GO" id="GO:0009986">
    <property type="term" value="C:cell surface"/>
    <property type="evidence" value="ECO:0007669"/>
    <property type="project" value="TreeGrafter"/>
</dbReference>